<keyword evidence="1" id="KW-0808">Transferase</keyword>
<dbReference type="PROSITE" id="PS50011">
    <property type="entry name" value="PROTEIN_KINASE_DOM"/>
    <property type="match status" value="1"/>
</dbReference>
<reference evidence="11 12" key="1">
    <citation type="journal article" date="2016" name="Mol. Biol. Evol.">
        <title>Comparative Genomics of Early-Diverging Mushroom-Forming Fungi Provides Insights into the Origins of Lignocellulose Decay Capabilities.</title>
        <authorList>
            <person name="Nagy L.G."/>
            <person name="Riley R."/>
            <person name="Tritt A."/>
            <person name="Adam C."/>
            <person name="Daum C."/>
            <person name="Floudas D."/>
            <person name="Sun H."/>
            <person name="Yadav J.S."/>
            <person name="Pangilinan J."/>
            <person name="Larsson K.H."/>
            <person name="Matsuura K."/>
            <person name="Barry K."/>
            <person name="Labutti K."/>
            <person name="Kuo R."/>
            <person name="Ohm R.A."/>
            <person name="Bhattacharya S.S."/>
            <person name="Shirouzu T."/>
            <person name="Yoshinaga Y."/>
            <person name="Martin F.M."/>
            <person name="Grigoriev I.V."/>
            <person name="Hibbett D.S."/>
        </authorList>
    </citation>
    <scope>NUCLEOTIDE SEQUENCE [LARGE SCALE GENOMIC DNA]</scope>
    <source>
        <strain evidence="11 12">HHB14362 ss-1</strain>
    </source>
</reference>
<dbReference type="InParanoid" id="A0A165M9X3"/>
<dbReference type="PROSITE" id="PS00108">
    <property type="entry name" value="PROTEIN_KINASE_ST"/>
    <property type="match status" value="1"/>
</dbReference>
<dbReference type="GO" id="GO:0004708">
    <property type="term" value="F:MAP kinase kinase activity"/>
    <property type="evidence" value="ECO:0007669"/>
    <property type="project" value="UniProtKB-EC"/>
</dbReference>
<evidence type="ECO:0000256" key="6">
    <source>
        <dbReference type="ARBA" id="ARBA00038999"/>
    </source>
</evidence>
<keyword evidence="2" id="KW-0547">Nucleotide-binding</keyword>
<comment type="catalytic activity">
    <reaction evidence="7">
        <text>L-seryl-[protein] + ATP = O-phospho-L-seryl-[protein] + ADP + H(+)</text>
        <dbReference type="Rhea" id="RHEA:17989"/>
        <dbReference type="Rhea" id="RHEA-COMP:9863"/>
        <dbReference type="Rhea" id="RHEA-COMP:11604"/>
        <dbReference type="ChEBI" id="CHEBI:15378"/>
        <dbReference type="ChEBI" id="CHEBI:29999"/>
        <dbReference type="ChEBI" id="CHEBI:30616"/>
        <dbReference type="ChEBI" id="CHEBI:83421"/>
        <dbReference type="ChEBI" id="CHEBI:456216"/>
        <dbReference type="EC" id="2.7.12.2"/>
    </reaction>
</comment>
<dbReference type="SMART" id="SM00220">
    <property type="entry name" value="S_TKc"/>
    <property type="match status" value="1"/>
</dbReference>
<evidence type="ECO:0000313" key="12">
    <source>
        <dbReference type="Proteomes" id="UP000076761"/>
    </source>
</evidence>
<evidence type="ECO:0000256" key="5">
    <source>
        <dbReference type="ARBA" id="ARBA00038035"/>
    </source>
</evidence>
<feature type="non-terminal residue" evidence="11">
    <location>
        <position position="1"/>
    </location>
</feature>
<evidence type="ECO:0000256" key="8">
    <source>
        <dbReference type="ARBA" id="ARBA00049299"/>
    </source>
</evidence>
<name>A0A165M9X3_9AGAM</name>
<comment type="catalytic activity">
    <reaction evidence="8">
        <text>L-threonyl-[protein] + ATP = O-phospho-L-threonyl-[protein] + ADP + H(+)</text>
        <dbReference type="Rhea" id="RHEA:46608"/>
        <dbReference type="Rhea" id="RHEA-COMP:11060"/>
        <dbReference type="Rhea" id="RHEA-COMP:11605"/>
        <dbReference type="ChEBI" id="CHEBI:15378"/>
        <dbReference type="ChEBI" id="CHEBI:30013"/>
        <dbReference type="ChEBI" id="CHEBI:30616"/>
        <dbReference type="ChEBI" id="CHEBI:61977"/>
        <dbReference type="ChEBI" id="CHEBI:456216"/>
        <dbReference type="EC" id="2.7.12.2"/>
    </reaction>
</comment>
<dbReference type="EC" id="2.7.12.2" evidence="6"/>
<dbReference type="Gene3D" id="1.10.510.10">
    <property type="entry name" value="Transferase(Phosphotransferase) domain 1"/>
    <property type="match status" value="1"/>
</dbReference>
<evidence type="ECO:0000259" key="10">
    <source>
        <dbReference type="PROSITE" id="PS50011"/>
    </source>
</evidence>
<dbReference type="AlphaFoldDB" id="A0A165M9X3"/>
<keyword evidence="12" id="KW-1185">Reference proteome</keyword>
<dbReference type="PANTHER" id="PTHR48013">
    <property type="entry name" value="DUAL SPECIFICITY MITOGEN-ACTIVATED PROTEIN KINASE KINASE 5-RELATED"/>
    <property type="match status" value="1"/>
</dbReference>
<dbReference type="EMBL" id="KV425712">
    <property type="protein sequence ID" value="KZT18079.1"/>
    <property type="molecule type" value="Genomic_DNA"/>
</dbReference>
<evidence type="ECO:0000256" key="9">
    <source>
        <dbReference type="ARBA" id="ARBA00051693"/>
    </source>
</evidence>
<dbReference type="OrthoDB" id="4062651at2759"/>
<dbReference type="GO" id="GO:0005524">
    <property type="term" value="F:ATP binding"/>
    <property type="evidence" value="ECO:0007669"/>
    <property type="project" value="UniProtKB-KW"/>
</dbReference>
<keyword evidence="4" id="KW-0067">ATP-binding</keyword>
<gene>
    <name evidence="11" type="ORF">NEOLEDRAFT_1081020</name>
</gene>
<accession>A0A165M9X3</accession>
<evidence type="ECO:0000313" key="11">
    <source>
        <dbReference type="EMBL" id="KZT18079.1"/>
    </source>
</evidence>
<comment type="similarity">
    <text evidence="5">Belongs to the protein kinase superfamily. STE Ser/Thr protein kinase family. MAP kinase kinase subfamily.</text>
</comment>
<protein>
    <recommendedName>
        <fullName evidence="6">mitogen-activated protein kinase kinase</fullName>
        <ecNumber evidence="6">2.7.12.2</ecNumber>
    </recommendedName>
</protein>
<evidence type="ECO:0000256" key="4">
    <source>
        <dbReference type="ARBA" id="ARBA00022840"/>
    </source>
</evidence>
<dbReference type="PANTHER" id="PTHR48013:SF9">
    <property type="entry name" value="DUAL SPECIFICITY MITOGEN-ACTIVATED PROTEIN KINASE KINASE 5"/>
    <property type="match status" value="1"/>
</dbReference>
<dbReference type="InterPro" id="IPR008271">
    <property type="entry name" value="Ser/Thr_kinase_AS"/>
</dbReference>
<proteinExistence type="inferred from homology"/>
<evidence type="ECO:0000256" key="7">
    <source>
        <dbReference type="ARBA" id="ARBA00049014"/>
    </source>
</evidence>
<dbReference type="Proteomes" id="UP000076761">
    <property type="component" value="Unassembled WGS sequence"/>
</dbReference>
<sequence length="219" mass="24666">PGLVMPFCARGNLDMFLKAHPEEDKLSLVCQVINGLSYLHDKNVVHGDVKPANILVNDEGRACLSDFGISRILDSEGIVTPCRPTIHYMAIEFTNSEENVGPTKYSDIWAFGMTVLALLSGRPPFANIANDVAVIISISRGWHPSRPPEIDEAIWNSAGSATQCDDYRLVICAHFSFLTLSIRVATQTTEKQRTYYPRSQARARRWRIQQILIRYRMQT</sequence>
<dbReference type="Pfam" id="PF00069">
    <property type="entry name" value="Pkinase"/>
    <property type="match status" value="1"/>
</dbReference>
<evidence type="ECO:0000256" key="2">
    <source>
        <dbReference type="ARBA" id="ARBA00022741"/>
    </source>
</evidence>
<comment type="catalytic activity">
    <reaction evidence="9">
        <text>L-tyrosyl-[protein] + ATP = O-phospho-L-tyrosyl-[protein] + ADP + H(+)</text>
        <dbReference type="Rhea" id="RHEA:10596"/>
        <dbReference type="Rhea" id="RHEA-COMP:10136"/>
        <dbReference type="Rhea" id="RHEA-COMP:20101"/>
        <dbReference type="ChEBI" id="CHEBI:15378"/>
        <dbReference type="ChEBI" id="CHEBI:30616"/>
        <dbReference type="ChEBI" id="CHEBI:46858"/>
        <dbReference type="ChEBI" id="CHEBI:61978"/>
        <dbReference type="ChEBI" id="CHEBI:456216"/>
        <dbReference type="EC" id="2.7.12.2"/>
    </reaction>
</comment>
<dbReference type="InterPro" id="IPR011009">
    <property type="entry name" value="Kinase-like_dom_sf"/>
</dbReference>
<dbReference type="STRING" id="1314782.A0A165M9X3"/>
<organism evidence="11 12">
    <name type="scientific">Neolentinus lepideus HHB14362 ss-1</name>
    <dbReference type="NCBI Taxonomy" id="1314782"/>
    <lineage>
        <taxon>Eukaryota</taxon>
        <taxon>Fungi</taxon>
        <taxon>Dikarya</taxon>
        <taxon>Basidiomycota</taxon>
        <taxon>Agaricomycotina</taxon>
        <taxon>Agaricomycetes</taxon>
        <taxon>Gloeophyllales</taxon>
        <taxon>Gloeophyllaceae</taxon>
        <taxon>Neolentinus</taxon>
    </lineage>
</organism>
<keyword evidence="3 11" id="KW-0418">Kinase</keyword>
<dbReference type="SUPFAM" id="SSF56112">
    <property type="entry name" value="Protein kinase-like (PK-like)"/>
    <property type="match status" value="1"/>
</dbReference>
<dbReference type="InterPro" id="IPR000719">
    <property type="entry name" value="Prot_kinase_dom"/>
</dbReference>
<evidence type="ECO:0000256" key="3">
    <source>
        <dbReference type="ARBA" id="ARBA00022777"/>
    </source>
</evidence>
<evidence type="ECO:0000256" key="1">
    <source>
        <dbReference type="ARBA" id="ARBA00022679"/>
    </source>
</evidence>
<feature type="domain" description="Protein kinase" evidence="10">
    <location>
        <begin position="1"/>
        <end position="219"/>
    </location>
</feature>